<feature type="transmembrane region" description="Helical" evidence="6">
    <location>
        <begin position="52"/>
        <end position="68"/>
    </location>
</feature>
<evidence type="ECO:0000256" key="6">
    <source>
        <dbReference type="SAM" id="Phobius"/>
    </source>
</evidence>
<dbReference type="EC" id="2.7.13.3" evidence="2"/>
<dbReference type="InterPro" id="IPR005467">
    <property type="entry name" value="His_kinase_dom"/>
</dbReference>
<evidence type="ECO:0000256" key="3">
    <source>
        <dbReference type="ARBA" id="ARBA00022553"/>
    </source>
</evidence>
<dbReference type="GO" id="GO:0000155">
    <property type="term" value="F:phosphorelay sensor kinase activity"/>
    <property type="evidence" value="ECO:0007669"/>
    <property type="project" value="TreeGrafter"/>
</dbReference>
<dbReference type="Pfam" id="PF02518">
    <property type="entry name" value="HATPase_c"/>
    <property type="match status" value="1"/>
</dbReference>
<evidence type="ECO:0000313" key="9">
    <source>
        <dbReference type="Proteomes" id="UP000294567"/>
    </source>
</evidence>
<dbReference type="PROSITE" id="PS50109">
    <property type="entry name" value="HIS_KIN"/>
    <property type="match status" value="1"/>
</dbReference>
<comment type="caution">
    <text evidence="8">The sequence shown here is derived from an EMBL/GenBank/DDBJ whole genome shotgun (WGS) entry which is preliminary data.</text>
</comment>
<dbReference type="InterPro" id="IPR004358">
    <property type="entry name" value="Sig_transdc_His_kin-like_C"/>
</dbReference>
<dbReference type="EMBL" id="SMAE01000005">
    <property type="protein sequence ID" value="TCS89538.1"/>
    <property type="molecule type" value="Genomic_DNA"/>
</dbReference>
<dbReference type="AlphaFoldDB" id="A0A4R3KXA2"/>
<dbReference type="PANTHER" id="PTHR43547">
    <property type="entry name" value="TWO-COMPONENT HISTIDINE KINASE"/>
    <property type="match status" value="1"/>
</dbReference>
<keyword evidence="3" id="KW-0597">Phosphoprotein</keyword>
<feature type="transmembrane region" description="Helical" evidence="6">
    <location>
        <begin position="88"/>
        <end position="103"/>
    </location>
</feature>
<sequence length="411" mass="47628">MFKIKRYFIPVIIITLFGEIYFYPFQVTFRFSAGVLAFSLTILLYKDLEETYLGILTGISVLILRGFVDLLNYSGNLIEILKNNFPSSLYYILFGILAHFSSLKKSSDNAIKTISTLFLIDVFSNIFESLLRNNLNLKLFHCILVIGLIRSIITYTIFIVFKNQEILIRKKEHQKRYAQLNAIISNLQAEMFYLKKSMKDIENVMSKSHNLYEKNKHDQEISKIALDIAREVHEIKKDYYRVLSGLENFIKDFETDEGMSFKDIITIIENNLFRYIKHNNKDINISFKINDNIYVKKYYYIFTILNNLIINSIESFKEKGNIQVIQKVDSNNIILIIFDNGEGIEEDILPYIFNPGFTTKFDQNTGEPSTGIGLAHVKNIVEHLKGTIIVESKKNIGTTFKISIPLDSLGR</sequence>
<dbReference type="OrthoDB" id="1791938at2"/>
<proteinExistence type="predicted"/>
<protein>
    <recommendedName>
        <fullName evidence="2">histidine kinase</fullName>
        <ecNumber evidence="2">2.7.13.3</ecNumber>
    </recommendedName>
</protein>
<feature type="domain" description="Histidine kinase" evidence="7">
    <location>
        <begin position="304"/>
        <end position="408"/>
    </location>
</feature>
<gene>
    <name evidence="8" type="ORF">EDD65_1058</name>
</gene>
<evidence type="ECO:0000313" key="8">
    <source>
        <dbReference type="EMBL" id="TCS89538.1"/>
    </source>
</evidence>
<dbReference type="PRINTS" id="PR00344">
    <property type="entry name" value="BCTRLSENSOR"/>
</dbReference>
<dbReference type="CDD" id="cd00075">
    <property type="entry name" value="HATPase"/>
    <property type="match status" value="1"/>
</dbReference>
<dbReference type="PANTHER" id="PTHR43547:SF2">
    <property type="entry name" value="HYBRID SIGNAL TRANSDUCTION HISTIDINE KINASE C"/>
    <property type="match status" value="1"/>
</dbReference>
<organism evidence="8 9">
    <name type="scientific">Keratinibaculum paraultunense</name>
    <dbReference type="NCBI Taxonomy" id="1278232"/>
    <lineage>
        <taxon>Bacteria</taxon>
        <taxon>Bacillati</taxon>
        <taxon>Bacillota</taxon>
        <taxon>Tissierellia</taxon>
        <taxon>Tissierellales</taxon>
        <taxon>Tepidimicrobiaceae</taxon>
        <taxon>Keratinibaculum</taxon>
    </lineage>
</organism>
<keyword evidence="6" id="KW-0472">Membrane</keyword>
<evidence type="ECO:0000256" key="5">
    <source>
        <dbReference type="ARBA" id="ARBA00023012"/>
    </source>
</evidence>
<reference evidence="8 9" key="1">
    <citation type="submission" date="2019-03" db="EMBL/GenBank/DDBJ databases">
        <title>Genomic Encyclopedia of Type Strains, Phase IV (KMG-IV): sequencing the most valuable type-strain genomes for metagenomic binning, comparative biology and taxonomic classification.</title>
        <authorList>
            <person name="Goeker M."/>
        </authorList>
    </citation>
    <scope>NUCLEOTIDE SEQUENCE [LARGE SCALE GENOMIC DNA]</scope>
    <source>
        <strain evidence="8 9">DSM 26752</strain>
    </source>
</reference>
<dbReference type="Proteomes" id="UP000294567">
    <property type="component" value="Unassembled WGS sequence"/>
</dbReference>
<evidence type="ECO:0000256" key="1">
    <source>
        <dbReference type="ARBA" id="ARBA00000085"/>
    </source>
</evidence>
<dbReference type="InterPro" id="IPR003594">
    <property type="entry name" value="HATPase_dom"/>
</dbReference>
<keyword evidence="4 8" id="KW-0418">Kinase</keyword>
<evidence type="ECO:0000256" key="2">
    <source>
        <dbReference type="ARBA" id="ARBA00012438"/>
    </source>
</evidence>
<keyword evidence="9" id="KW-1185">Reference proteome</keyword>
<feature type="transmembrane region" description="Helical" evidence="6">
    <location>
        <begin position="139"/>
        <end position="161"/>
    </location>
</feature>
<keyword evidence="4 8" id="KW-0808">Transferase</keyword>
<evidence type="ECO:0000256" key="4">
    <source>
        <dbReference type="ARBA" id="ARBA00022777"/>
    </source>
</evidence>
<dbReference type="RefSeq" id="WP_132027016.1">
    <property type="nucleotide sequence ID" value="NZ_CP068564.1"/>
</dbReference>
<keyword evidence="6" id="KW-1133">Transmembrane helix</keyword>
<accession>A0A4R3KXA2</accession>
<dbReference type="SUPFAM" id="SSF55874">
    <property type="entry name" value="ATPase domain of HSP90 chaperone/DNA topoisomerase II/histidine kinase"/>
    <property type="match status" value="1"/>
</dbReference>
<evidence type="ECO:0000259" key="7">
    <source>
        <dbReference type="PROSITE" id="PS50109"/>
    </source>
</evidence>
<dbReference type="InterPro" id="IPR036890">
    <property type="entry name" value="HATPase_C_sf"/>
</dbReference>
<keyword evidence="5" id="KW-0902">Two-component regulatory system</keyword>
<name>A0A4R3KXA2_9FIRM</name>
<feature type="transmembrane region" description="Helical" evidence="6">
    <location>
        <begin position="7"/>
        <end position="23"/>
    </location>
</feature>
<dbReference type="SMART" id="SM00387">
    <property type="entry name" value="HATPase_c"/>
    <property type="match status" value="1"/>
</dbReference>
<keyword evidence="6" id="KW-0812">Transmembrane</keyword>
<dbReference type="Gene3D" id="3.30.565.10">
    <property type="entry name" value="Histidine kinase-like ATPase, C-terminal domain"/>
    <property type="match status" value="1"/>
</dbReference>
<comment type="catalytic activity">
    <reaction evidence="1">
        <text>ATP + protein L-histidine = ADP + protein N-phospho-L-histidine.</text>
        <dbReference type="EC" id="2.7.13.3"/>
    </reaction>
</comment>